<dbReference type="AlphaFoldDB" id="A0A0K9PDC1"/>
<dbReference type="PANTHER" id="PTHR48055:SF22">
    <property type="entry name" value="LEUCINE-RICH REPEAT RECEPTOR-LIKE SERINE_THREONINE_TYROSINE-PROTEIN KINASE SOBIR1"/>
    <property type="match status" value="1"/>
</dbReference>
<reference evidence="4" key="1">
    <citation type="journal article" date="2016" name="Nature">
        <title>The genome of the seagrass Zostera marina reveals angiosperm adaptation to the sea.</title>
        <authorList>
            <person name="Olsen J.L."/>
            <person name="Rouze P."/>
            <person name="Verhelst B."/>
            <person name="Lin Y.-C."/>
            <person name="Bayer T."/>
            <person name="Collen J."/>
            <person name="Dattolo E."/>
            <person name="De Paoli E."/>
            <person name="Dittami S."/>
            <person name="Maumus F."/>
            <person name="Michel G."/>
            <person name="Kersting A."/>
            <person name="Lauritano C."/>
            <person name="Lohaus R."/>
            <person name="Toepel M."/>
            <person name="Tonon T."/>
            <person name="Vanneste K."/>
            <person name="Amirebrahimi M."/>
            <person name="Brakel J."/>
            <person name="Bostroem C."/>
            <person name="Chovatia M."/>
            <person name="Grimwood J."/>
            <person name="Jenkins J.W."/>
            <person name="Jueterbock A."/>
            <person name="Mraz A."/>
            <person name="Stam W.T."/>
            <person name="Tice H."/>
            <person name="Bornberg-Bauer E."/>
            <person name="Green P.J."/>
            <person name="Pearson G.A."/>
            <person name="Procaccini G."/>
            <person name="Duarte C.M."/>
            <person name="Schmutz J."/>
            <person name="Reusch T.B.H."/>
            <person name="Van de Peer Y."/>
        </authorList>
    </citation>
    <scope>NUCLEOTIDE SEQUENCE [LARGE SCALE GENOMIC DNA]</scope>
    <source>
        <strain evidence="4">cv. Finnish</strain>
    </source>
</reference>
<name>A0A0K9PDC1_ZOSMR</name>
<comment type="caution">
    <text evidence="3">The sequence shown here is derived from an EMBL/GenBank/DDBJ whole genome shotgun (WGS) entry which is preliminary data.</text>
</comment>
<feature type="domain" description="Protein kinase" evidence="2">
    <location>
        <begin position="158"/>
        <end position="443"/>
    </location>
</feature>
<keyword evidence="1" id="KW-0812">Transmembrane</keyword>
<keyword evidence="3" id="KW-0418">Kinase</keyword>
<keyword evidence="3" id="KW-0675">Receptor</keyword>
<dbReference type="GO" id="GO:0004672">
    <property type="term" value="F:protein kinase activity"/>
    <property type="evidence" value="ECO:0000318"/>
    <property type="project" value="GO_Central"/>
</dbReference>
<dbReference type="OMA" id="MEMMASK"/>
<evidence type="ECO:0000259" key="2">
    <source>
        <dbReference type="PROSITE" id="PS50011"/>
    </source>
</evidence>
<dbReference type="OrthoDB" id="4062651at2759"/>
<keyword evidence="3" id="KW-0808">Transferase</keyword>
<dbReference type="GO" id="GO:0005886">
    <property type="term" value="C:plasma membrane"/>
    <property type="evidence" value="ECO:0000318"/>
    <property type="project" value="GO_Central"/>
</dbReference>
<accession>A0A0K9PDC1</accession>
<gene>
    <name evidence="3" type="ORF">ZOSMA_27G00260</name>
</gene>
<dbReference type="Proteomes" id="UP000036987">
    <property type="component" value="Unassembled WGS sequence"/>
</dbReference>
<dbReference type="Gene3D" id="1.10.510.10">
    <property type="entry name" value="Transferase(Phosphotransferase) domain 1"/>
    <property type="match status" value="1"/>
</dbReference>
<dbReference type="GO" id="GO:0007165">
    <property type="term" value="P:signal transduction"/>
    <property type="evidence" value="ECO:0000318"/>
    <property type="project" value="GO_Central"/>
</dbReference>
<keyword evidence="4" id="KW-1185">Reference proteome</keyword>
<evidence type="ECO:0000313" key="4">
    <source>
        <dbReference type="Proteomes" id="UP000036987"/>
    </source>
</evidence>
<keyword evidence="1" id="KW-0472">Membrane</keyword>
<evidence type="ECO:0000313" key="3">
    <source>
        <dbReference type="EMBL" id="KMZ66979.1"/>
    </source>
</evidence>
<dbReference type="InterPro" id="IPR011009">
    <property type="entry name" value="Kinase-like_dom_sf"/>
</dbReference>
<dbReference type="PANTHER" id="PTHR48055">
    <property type="entry name" value="LEUCINE-RICH REPEAT RECEPTOR PROTEIN KINASE EMS1"/>
    <property type="match status" value="1"/>
</dbReference>
<protein>
    <submittedName>
        <fullName evidence="3">Receptor-like protein kinase 5</fullName>
    </submittedName>
</protein>
<dbReference type="STRING" id="29655.A0A0K9PDC1"/>
<dbReference type="Gene3D" id="3.30.200.20">
    <property type="entry name" value="Phosphorylase Kinase, domain 1"/>
    <property type="match status" value="1"/>
</dbReference>
<dbReference type="InterPro" id="IPR000719">
    <property type="entry name" value="Prot_kinase_dom"/>
</dbReference>
<keyword evidence="1" id="KW-1133">Transmembrane helix</keyword>
<sequence>MVSWFEQAWTAAEVVVIEFIKAFSSSFYHPPLYQKHTYISMEIQILKTLLIVFLLNHSINHTTRIAADETLSHSQPIFSQSPTPSAPPSHYHRHYLRRILLGLFFGSLTGFILSISLLFSIRHCLFYVNRIPLLTGPVVFSPKISPKALQCAVFDEDVQSTHLLGSSPTSKCYRVELEDGVTVAVKRVEPNCPDCDCSPAQPETKSALRKVQQGLETLALVNYRNVMSLRAYVRHSHDRFSLVYDYAPNGSLEDAMKQARLSQLRMGWDVRHRIAIGIVKGLRYLHFEHTPRLLHYNLKPTNVLLDDEFEPRLADCGVLRLLCGNANFYSTYAAPECFQSCRYTDKSDIFSFGVILGTLLTGRDPTDTFFSNRESGSLGRWLRRVQQTGEARQALDKDILGEEFEEDEMLMAMRIAVVCLSDSPADRPSSDELVAMLTQLHSF</sequence>
<dbReference type="EMBL" id="LFYR01000932">
    <property type="protein sequence ID" value="KMZ66979.1"/>
    <property type="molecule type" value="Genomic_DNA"/>
</dbReference>
<proteinExistence type="predicted"/>
<dbReference type="GO" id="GO:0005524">
    <property type="term" value="F:ATP binding"/>
    <property type="evidence" value="ECO:0007669"/>
    <property type="project" value="InterPro"/>
</dbReference>
<evidence type="ECO:0000256" key="1">
    <source>
        <dbReference type="SAM" id="Phobius"/>
    </source>
</evidence>
<dbReference type="InterPro" id="IPR051564">
    <property type="entry name" value="LRR_receptor-like_kinase"/>
</dbReference>
<dbReference type="SUPFAM" id="SSF56112">
    <property type="entry name" value="Protein kinase-like (PK-like)"/>
    <property type="match status" value="1"/>
</dbReference>
<feature type="transmembrane region" description="Helical" evidence="1">
    <location>
        <begin position="99"/>
        <end position="121"/>
    </location>
</feature>
<organism evidence="3 4">
    <name type="scientific">Zostera marina</name>
    <name type="common">Eelgrass</name>
    <dbReference type="NCBI Taxonomy" id="29655"/>
    <lineage>
        <taxon>Eukaryota</taxon>
        <taxon>Viridiplantae</taxon>
        <taxon>Streptophyta</taxon>
        <taxon>Embryophyta</taxon>
        <taxon>Tracheophyta</taxon>
        <taxon>Spermatophyta</taxon>
        <taxon>Magnoliopsida</taxon>
        <taxon>Liliopsida</taxon>
        <taxon>Zosteraceae</taxon>
        <taxon>Zostera</taxon>
    </lineage>
</organism>
<dbReference type="Pfam" id="PF00069">
    <property type="entry name" value="Pkinase"/>
    <property type="match status" value="1"/>
</dbReference>
<dbReference type="PROSITE" id="PS50011">
    <property type="entry name" value="PROTEIN_KINASE_DOM"/>
    <property type="match status" value="1"/>
</dbReference>